<keyword evidence="3" id="KW-1185">Reference proteome</keyword>
<gene>
    <name evidence="2" type="ORF">TNCT_529511</name>
</gene>
<proteinExistence type="predicted"/>
<dbReference type="EMBL" id="BMAO01022020">
    <property type="protein sequence ID" value="GFQ79172.1"/>
    <property type="molecule type" value="Genomic_DNA"/>
</dbReference>
<name>A0A8X6HQF9_TRICU</name>
<accession>A0A8X6HQF9</accession>
<protein>
    <submittedName>
        <fullName evidence="2">Uncharacterized protein</fullName>
    </submittedName>
</protein>
<dbReference type="Proteomes" id="UP000887116">
    <property type="component" value="Unassembled WGS sequence"/>
</dbReference>
<feature type="compositionally biased region" description="Basic and acidic residues" evidence="1">
    <location>
        <begin position="29"/>
        <end position="42"/>
    </location>
</feature>
<reference evidence="2" key="1">
    <citation type="submission" date="2020-07" db="EMBL/GenBank/DDBJ databases">
        <title>Multicomponent nature underlies the extraordinary mechanical properties of spider dragline silk.</title>
        <authorList>
            <person name="Kono N."/>
            <person name="Nakamura H."/>
            <person name="Mori M."/>
            <person name="Yoshida Y."/>
            <person name="Ohtoshi R."/>
            <person name="Malay A.D."/>
            <person name="Moran D.A.P."/>
            <person name="Tomita M."/>
            <person name="Numata K."/>
            <person name="Arakawa K."/>
        </authorList>
    </citation>
    <scope>NUCLEOTIDE SEQUENCE</scope>
</reference>
<dbReference type="AlphaFoldDB" id="A0A8X6HQF9"/>
<comment type="caution">
    <text evidence="2">The sequence shown here is derived from an EMBL/GenBank/DDBJ whole genome shotgun (WGS) entry which is preliminary data.</text>
</comment>
<feature type="region of interest" description="Disordered" evidence="1">
    <location>
        <begin position="1"/>
        <end position="42"/>
    </location>
</feature>
<organism evidence="2 3">
    <name type="scientific">Trichonephila clavata</name>
    <name type="common">Joro spider</name>
    <name type="synonym">Nephila clavata</name>
    <dbReference type="NCBI Taxonomy" id="2740835"/>
    <lineage>
        <taxon>Eukaryota</taxon>
        <taxon>Metazoa</taxon>
        <taxon>Ecdysozoa</taxon>
        <taxon>Arthropoda</taxon>
        <taxon>Chelicerata</taxon>
        <taxon>Arachnida</taxon>
        <taxon>Araneae</taxon>
        <taxon>Araneomorphae</taxon>
        <taxon>Entelegynae</taxon>
        <taxon>Araneoidea</taxon>
        <taxon>Nephilidae</taxon>
        <taxon>Trichonephila</taxon>
    </lineage>
</organism>
<sequence length="101" mass="11252">MGKKSESKNDSNANEEKLNRLKGSIKGTLTREETLTSEKTVSKDTSVTEIEILVDPNQRDLQRMVSKTSADAPVKTYKLSTVTYGKVCAVFSYQDLKGFSR</sequence>
<evidence type="ECO:0000313" key="3">
    <source>
        <dbReference type="Proteomes" id="UP000887116"/>
    </source>
</evidence>
<evidence type="ECO:0000256" key="1">
    <source>
        <dbReference type="SAM" id="MobiDB-lite"/>
    </source>
</evidence>
<evidence type="ECO:0000313" key="2">
    <source>
        <dbReference type="EMBL" id="GFQ79172.1"/>
    </source>
</evidence>
<feature type="compositionally biased region" description="Basic and acidic residues" evidence="1">
    <location>
        <begin position="1"/>
        <end position="19"/>
    </location>
</feature>